<protein>
    <submittedName>
        <fullName evidence="1">Uncharacterized protein</fullName>
    </submittedName>
</protein>
<gene>
    <name evidence="1" type="ORF">FOB44_00135</name>
</gene>
<dbReference type="EMBL" id="CP050995">
    <property type="protein sequence ID" value="QIY89147.1"/>
    <property type="molecule type" value="Genomic_DNA"/>
</dbReference>
<name>A0ABX6KKG4_CHRGL</name>
<reference evidence="1 2" key="1">
    <citation type="submission" date="2019-09" db="EMBL/GenBank/DDBJ databases">
        <title>FDA dAtabase for Regulatory Grade micrObial Sequences (FDA-ARGOS): Supporting development and validation of Infectious Disease Dx tests.</title>
        <authorList>
            <person name="Sciortino C."/>
            <person name="Tallon L."/>
            <person name="Sadzewicz L."/>
            <person name="Vavikolanu K."/>
            <person name="Mehta A."/>
            <person name="Aluvathingal J."/>
            <person name="Nadendla S."/>
            <person name="Nandy P."/>
            <person name="Geyer C."/>
            <person name="Yan Y."/>
            <person name="Sichtig H."/>
        </authorList>
    </citation>
    <scope>NUCLEOTIDE SEQUENCE [LARGE SCALE GENOMIC DNA]</scope>
    <source>
        <strain evidence="1 2">FDAARGOS_636</strain>
    </source>
</reference>
<proteinExistence type="predicted"/>
<organism evidence="1 2">
    <name type="scientific">Chryseobacterium gallinarum</name>
    <dbReference type="NCBI Taxonomy" id="1324352"/>
    <lineage>
        <taxon>Bacteria</taxon>
        <taxon>Pseudomonadati</taxon>
        <taxon>Bacteroidota</taxon>
        <taxon>Flavobacteriia</taxon>
        <taxon>Flavobacteriales</taxon>
        <taxon>Weeksellaceae</taxon>
        <taxon>Chryseobacterium group</taxon>
        <taxon>Chryseobacterium</taxon>
    </lineage>
</organism>
<sequence>MSNISHFCIHLVEIKMINSYRPKRSVICLDFVNGTGQYFSNDKHGPTLQIGPPLFLIRRETTGDSFLHESTQ</sequence>
<keyword evidence="2" id="KW-1185">Reference proteome</keyword>
<dbReference type="RefSeq" id="WP_168237212.1">
    <property type="nucleotide sequence ID" value="NZ_CP050995.1"/>
</dbReference>
<evidence type="ECO:0000313" key="1">
    <source>
        <dbReference type="EMBL" id="QIY89147.1"/>
    </source>
</evidence>
<accession>A0ABX6KKG4</accession>
<evidence type="ECO:0000313" key="2">
    <source>
        <dbReference type="Proteomes" id="UP000501570"/>
    </source>
</evidence>
<dbReference type="Proteomes" id="UP000501570">
    <property type="component" value="Chromosome"/>
</dbReference>